<dbReference type="Proteomes" id="UP000321058">
    <property type="component" value="Unassembled WGS sequence"/>
</dbReference>
<accession>A0A512NMA7</accession>
<gene>
    <name evidence="5" type="primary">mdcG</name>
    <name evidence="5" type="ORF">RSO01_72470</name>
</gene>
<evidence type="ECO:0000313" key="6">
    <source>
        <dbReference type="Proteomes" id="UP000321058"/>
    </source>
</evidence>
<evidence type="ECO:0000259" key="3">
    <source>
        <dbReference type="Pfam" id="PF10620"/>
    </source>
</evidence>
<evidence type="ECO:0000313" key="5">
    <source>
        <dbReference type="EMBL" id="GEP60081.1"/>
    </source>
</evidence>
<evidence type="ECO:0000256" key="1">
    <source>
        <dbReference type="ARBA" id="ARBA00022679"/>
    </source>
</evidence>
<keyword evidence="6" id="KW-1185">Reference proteome</keyword>
<dbReference type="NCBIfam" id="TIGR03135">
    <property type="entry name" value="malonate_mdcG"/>
    <property type="match status" value="1"/>
</dbReference>
<dbReference type="InterPro" id="IPR049180">
    <property type="entry name" value="MdcG_C"/>
</dbReference>
<dbReference type="AlphaFoldDB" id="A0A512NMA7"/>
<name>A0A512NMA7_9HYPH</name>
<reference evidence="5 6" key="1">
    <citation type="submission" date="2019-07" db="EMBL/GenBank/DDBJ databases">
        <title>Whole genome shotgun sequence of Reyranella soli NBRC 108950.</title>
        <authorList>
            <person name="Hosoyama A."/>
            <person name="Uohara A."/>
            <person name="Ohji S."/>
            <person name="Ichikawa N."/>
        </authorList>
    </citation>
    <scope>NUCLEOTIDE SEQUENCE [LARGE SCALE GENOMIC DNA]</scope>
    <source>
        <strain evidence="5 6">NBRC 108950</strain>
    </source>
</reference>
<sequence length="187" mass="19799">MLAGWVERGWPLIARRMAPGDEMGDAAGVPLGLPLPPAQGKRRLAFVVPAEAIVSTSPPPTMEAAMEAAPASWRPTMDRLVGIAAACGGEARLYGSLAWRLLTGLDYLTARSDLDMLLPLPARHDVRCLTDTIAALERAAPINLDGELVRSDGAGVNWRELHEGAAQVLVKTAGEAVLLDTADFLGQ</sequence>
<organism evidence="5 6">
    <name type="scientific">Reyranella soli</name>
    <dbReference type="NCBI Taxonomy" id="1230389"/>
    <lineage>
        <taxon>Bacteria</taxon>
        <taxon>Pseudomonadati</taxon>
        <taxon>Pseudomonadota</taxon>
        <taxon>Alphaproteobacteria</taxon>
        <taxon>Hyphomicrobiales</taxon>
        <taxon>Reyranellaceae</taxon>
        <taxon>Reyranella</taxon>
    </lineage>
</organism>
<proteinExistence type="predicted"/>
<dbReference type="GO" id="GO:0016779">
    <property type="term" value="F:nucleotidyltransferase activity"/>
    <property type="evidence" value="ECO:0007669"/>
    <property type="project" value="UniProtKB-KW"/>
</dbReference>
<evidence type="ECO:0000256" key="2">
    <source>
        <dbReference type="ARBA" id="ARBA00022695"/>
    </source>
</evidence>
<dbReference type="InterPro" id="IPR017557">
    <property type="entry name" value="Holo-ACP_synthase"/>
</dbReference>
<keyword evidence="2" id="KW-0548">Nucleotidyltransferase</keyword>
<protein>
    <submittedName>
        <fullName evidence="5">Phosphoribosyl-dephospho-CoA transferase</fullName>
    </submittedName>
</protein>
<dbReference type="EMBL" id="BKAJ01000149">
    <property type="protein sequence ID" value="GEP60081.1"/>
    <property type="molecule type" value="Genomic_DNA"/>
</dbReference>
<dbReference type="InterPro" id="IPR048903">
    <property type="entry name" value="MdcG_N"/>
</dbReference>
<comment type="caution">
    <text evidence="5">The sequence shown here is derived from an EMBL/GenBank/DDBJ whole genome shotgun (WGS) entry which is preliminary data.</text>
</comment>
<feature type="domain" description="Phosphoribosyl-dephospho-CoA transferase MdcG N-terminal" evidence="4">
    <location>
        <begin position="2"/>
        <end position="59"/>
    </location>
</feature>
<keyword evidence="1 5" id="KW-0808">Transferase</keyword>
<dbReference type="Pfam" id="PF10620">
    <property type="entry name" value="MdcG"/>
    <property type="match status" value="1"/>
</dbReference>
<feature type="domain" description="Phosphoribosyl-dephospho-CoA transferase MdcG C-terminal" evidence="3">
    <location>
        <begin position="63"/>
        <end position="180"/>
    </location>
</feature>
<evidence type="ECO:0000259" key="4">
    <source>
        <dbReference type="Pfam" id="PF20866"/>
    </source>
</evidence>
<dbReference type="Pfam" id="PF20866">
    <property type="entry name" value="MdcG_N"/>
    <property type="match status" value="1"/>
</dbReference>